<organism evidence="2">
    <name type="scientific">Rosellinia necatrix</name>
    <name type="common">White root-rot fungus</name>
    <dbReference type="NCBI Taxonomy" id="77044"/>
    <lineage>
        <taxon>Eukaryota</taxon>
        <taxon>Fungi</taxon>
        <taxon>Dikarya</taxon>
        <taxon>Ascomycota</taxon>
        <taxon>Pezizomycotina</taxon>
        <taxon>Sordariomycetes</taxon>
        <taxon>Xylariomycetidae</taxon>
        <taxon>Xylariales</taxon>
        <taxon>Xylariaceae</taxon>
        <taxon>Rosellinia</taxon>
    </lineage>
</organism>
<keyword evidence="3" id="KW-1185">Reference proteome</keyword>
<dbReference type="Proteomes" id="UP000054516">
    <property type="component" value="Unassembled WGS sequence"/>
</dbReference>
<evidence type="ECO:0000256" key="1">
    <source>
        <dbReference type="SAM" id="Phobius"/>
    </source>
</evidence>
<dbReference type="OrthoDB" id="4698972at2759"/>
<protein>
    <submittedName>
        <fullName evidence="2">Putative serine family S28</fullName>
    </submittedName>
</protein>
<evidence type="ECO:0000313" key="2">
    <source>
        <dbReference type="EMBL" id="GAP82999.1"/>
    </source>
</evidence>
<keyword evidence="1" id="KW-0472">Membrane</keyword>
<proteinExistence type="predicted"/>
<reference evidence="2" key="1">
    <citation type="submission" date="2016-03" db="EMBL/GenBank/DDBJ databases">
        <title>Draft genome sequence of Rosellinia necatrix.</title>
        <authorList>
            <person name="Kanematsu S."/>
        </authorList>
    </citation>
    <scope>NUCLEOTIDE SEQUENCE [LARGE SCALE GENOMIC DNA]</scope>
    <source>
        <strain evidence="2">W97</strain>
    </source>
</reference>
<feature type="transmembrane region" description="Helical" evidence="1">
    <location>
        <begin position="185"/>
        <end position="208"/>
    </location>
</feature>
<gene>
    <name evidence="2" type="ORF">SAMD00023353_0105380</name>
</gene>
<keyword evidence="1" id="KW-1133">Transmembrane helix</keyword>
<keyword evidence="1" id="KW-0812">Transmembrane</keyword>
<sequence>MLTTIPLAPSCLTETWLLTVGSQGPAAVVVGNPHDPSCWPGTRDLATTISPAICPEGYTSACDITDSSQRKEGETVWACCPSNFRCDGGTWSCVIGTRGPTKTYTVTDTNSNGITITTKITTDRGVNAHSIRVAFRSSDIAPPPTSTNQSTGADTTPAITAAAPSITSTSITPPESRYTGLSQGAWIGIGVTIGVSGLALLAAIVWMIKKRLGKSRHPVAELSTQPGSRAQLDLRTELDSRTQPSELYGVPVHPR</sequence>
<accession>A0A1S7UJ26</accession>
<dbReference type="EMBL" id="DF977446">
    <property type="protein sequence ID" value="GAP82999.1"/>
    <property type="molecule type" value="Genomic_DNA"/>
</dbReference>
<dbReference type="AlphaFoldDB" id="A0A1S7UJ26"/>
<evidence type="ECO:0000313" key="3">
    <source>
        <dbReference type="Proteomes" id="UP000054516"/>
    </source>
</evidence>
<name>A0A1S7UJ26_ROSNE</name>